<dbReference type="Gene3D" id="3.40.50.150">
    <property type="entry name" value="Vaccinia Virus protein VP39"/>
    <property type="match status" value="1"/>
</dbReference>
<evidence type="ECO:0008006" key="2">
    <source>
        <dbReference type="Google" id="ProtNLM"/>
    </source>
</evidence>
<comment type="caution">
    <text evidence="1">The sequence shown here is derived from an EMBL/GenBank/DDBJ whole genome shotgun (WGS) entry which is preliminary data.</text>
</comment>
<dbReference type="EMBL" id="LAZR01010163">
    <property type="protein sequence ID" value="KKM68464.1"/>
    <property type="molecule type" value="Genomic_DNA"/>
</dbReference>
<reference evidence="1" key="1">
    <citation type="journal article" date="2015" name="Nature">
        <title>Complex archaea that bridge the gap between prokaryotes and eukaryotes.</title>
        <authorList>
            <person name="Spang A."/>
            <person name="Saw J.H."/>
            <person name="Jorgensen S.L."/>
            <person name="Zaremba-Niedzwiedzka K."/>
            <person name="Martijn J."/>
            <person name="Lind A.E."/>
            <person name="van Eijk R."/>
            <person name="Schleper C."/>
            <person name="Guy L."/>
            <person name="Ettema T.J."/>
        </authorList>
    </citation>
    <scope>NUCLEOTIDE SEQUENCE</scope>
</reference>
<organism evidence="1">
    <name type="scientific">marine sediment metagenome</name>
    <dbReference type="NCBI Taxonomy" id="412755"/>
    <lineage>
        <taxon>unclassified sequences</taxon>
        <taxon>metagenomes</taxon>
        <taxon>ecological metagenomes</taxon>
    </lineage>
</organism>
<accession>A0A0F9JF69</accession>
<name>A0A0F9JF69_9ZZZZ</name>
<feature type="non-terminal residue" evidence="1">
    <location>
        <position position="73"/>
    </location>
</feature>
<evidence type="ECO:0000313" key="1">
    <source>
        <dbReference type="EMBL" id="KKM68464.1"/>
    </source>
</evidence>
<gene>
    <name evidence="1" type="ORF">LCGC14_1460670</name>
</gene>
<sequence length="73" mass="8541">MKYYIDLGTNIGTTLDKAIELWEDEIDLFIGFEPVSKCFNKMGRKYKKQKKVKIIFAAVGTIAKKSKFYLWKV</sequence>
<proteinExistence type="predicted"/>
<dbReference type="InterPro" id="IPR029063">
    <property type="entry name" value="SAM-dependent_MTases_sf"/>
</dbReference>
<dbReference type="AlphaFoldDB" id="A0A0F9JF69"/>
<protein>
    <recommendedName>
        <fullName evidence="2">Methyltransferase FkbM domain-containing protein</fullName>
    </recommendedName>
</protein>